<proteinExistence type="inferred from homology"/>
<reference evidence="6" key="1">
    <citation type="journal article" date="2012" name="Nat. Commun.">
        <title>The genome of Prunus mume.</title>
        <authorList>
            <person name="Zhang Q."/>
            <person name="Chen W."/>
            <person name="Sun L."/>
            <person name="Zhao F."/>
            <person name="Huang B."/>
            <person name="Yang W."/>
            <person name="Tao Y."/>
            <person name="Wang J."/>
            <person name="Yuan Z."/>
            <person name="Fan G."/>
            <person name="Xing Z."/>
            <person name="Han C."/>
            <person name="Pan H."/>
            <person name="Zhong X."/>
            <person name="Shi W."/>
            <person name="Liang X."/>
            <person name="Du D."/>
            <person name="Sun F."/>
            <person name="Xu Z."/>
            <person name="Hao R."/>
            <person name="Lv T."/>
            <person name="Lv Y."/>
            <person name="Zheng Z."/>
            <person name="Sun M."/>
            <person name="Luo L."/>
            <person name="Cai M."/>
            <person name="Gao Y."/>
            <person name="Wang J."/>
            <person name="Yin Y."/>
            <person name="Xu X."/>
            <person name="Cheng T."/>
            <person name="Wang J."/>
        </authorList>
    </citation>
    <scope>NUCLEOTIDE SEQUENCE [LARGE SCALE GENOMIC DNA]</scope>
</reference>
<name>A0ABM0PEB2_PRUMU</name>
<comment type="similarity">
    <text evidence="3">Belongs to the 3-hydroxybenzoate 6-hydroxylase family.</text>
</comment>
<dbReference type="PANTHER" id="PTHR45934">
    <property type="entry name" value="FAD/NAD(P)-BINDING OXIDOREDUCTASE FAMILY PROTEIN"/>
    <property type="match status" value="1"/>
</dbReference>
<dbReference type="InterPro" id="IPR002938">
    <property type="entry name" value="FAD-bd"/>
</dbReference>
<keyword evidence="2" id="KW-0503">Monooxygenase</keyword>
<organism evidence="6 7">
    <name type="scientific">Prunus mume</name>
    <name type="common">Japanese apricot</name>
    <name type="synonym">Armeniaca mume</name>
    <dbReference type="NCBI Taxonomy" id="102107"/>
    <lineage>
        <taxon>Eukaryota</taxon>
        <taxon>Viridiplantae</taxon>
        <taxon>Streptophyta</taxon>
        <taxon>Embryophyta</taxon>
        <taxon>Tracheophyta</taxon>
        <taxon>Spermatophyta</taxon>
        <taxon>Magnoliopsida</taxon>
        <taxon>eudicotyledons</taxon>
        <taxon>Gunneridae</taxon>
        <taxon>Pentapetalae</taxon>
        <taxon>rosids</taxon>
        <taxon>fabids</taxon>
        <taxon>Rosales</taxon>
        <taxon>Rosaceae</taxon>
        <taxon>Amygdaloideae</taxon>
        <taxon>Amygdaleae</taxon>
        <taxon>Prunus</taxon>
    </lineage>
</organism>
<dbReference type="RefSeq" id="XP_008238393.1">
    <property type="nucleotide sequence ID" value="XM_008240171.2"/>
</dbReference>
<dbReference type="Gene3D" id="3.50.50.60">
    <property type="entry name" value="FAD/NAD(P)-binding domain"/>
    <property type="match status" value="1"/>
</dbReference>
<dbReference type="InterPro" id="IPR036188">
    <property type="entry name" value="FAD/NAD-bd_sf"/>
</dbReference>
<feature type="domain" description="FAD-binding" evidence="5">
    <location>
        <begin position="62"/>
        <end position="227"/>
    </location>
</feature>
<sequence length="337" mass="37109">MATVSMSLVFQNPLISPYHSKTRPLPRNQSNCFQAPTSTRTKPTSSFSSIRAQSGTAARKEDIVIVGAGIAGLATALSLHRLGVGSLVLEQAESLRTGGTSLTLFKNGWRVLDAIGVGNDLRTQFLEIQGMVVKTEDGRELRSFKFKDEDESQEVRPVERGILLETLANQLPEGAVRFSSKLAKIQKTENGETLLDLVDGTQLSAKIVIGCDGIRSPIAKWLGFPEPKYVGHCAFRGLANYPVGQPFEPNLNQIYGRGQRAGFLPVSPTKVYWFVCFNRQSPGPKITDPSVLKKQATELVRDWPSDLVNIIDNTPDDLIIRTPLVDRWLWPNISPPV</sequence>
<evidence type="ECO:0000256" key="1">
    <source>
        <dbReference type="ARBA" id="ARBA00023002"/>
    </source>
</evidence>
<evidence type="ECO:0000313" key="6">
    <source>
        <dbReference type="Proteomes" id="UP000694861"/>
    </source>
</evidence>
<accession>A0ABM0PEB2</accession>
<dbReference type="PRINTS" id="PR00420">
    <property type="entry name" value="RNGMNOXGNASE"/>
</dbReference>
<dbReference type="Proteomes" id="UP000694861">
    <property type="component" value="Linkage group LG7"/>
</dbReference>
<keyword evidence="6" id="KW-1185">Reference proteome</keyword>
<protein>
    <submittedName>
        <fullName evidence="7">FAD-dependent urate hydroxylase-like</fullName>
    </submittedName>
</protein>
<feature type="compositionally biased region" description="Polar residues" evidence="4">
    <location>
        <begin position="27"/>
        <end position="53"/>
    </location>
</feature>
<keyword evidence="1" id="KW-0560">Oxidoreductase</keyword>
<dbReference type="PANTHER" id="PTHR45934:SF9">
    <property type="entry name" value="FAD_NAD(P)-BINDING OXIDOREDUCTASE FAMILY PROTEIN"/>
    <property type="match status" value="1"/>
</dbReference>
<evidence type="ECO:0000259" key="5">
    <source>
        <dbReference type="Pfam" id="PF01494"/>
    </source>
</evidence>
<evidence type="ECO:0000256" key="3">
    <source>
        <dbReference type="ARBA" id="ARBA00024018"/>
    </source>
</evidence>
<reference evidence="7" key="2">
    <citation type="submission" date="2025-08" db="UniProtKB">
        <authorList>
            <consortium name="RefSeq"/>
        </authorList>
    </citation>
    <scope>IDENTIFICATION</scope>
</reference>
<evidence type="ECO:0000256" key="2">
    <source>
        <dbReference type="ARBA" id="ARBA00023033"/>
    </source>
</evidence>
<dbReference type="GeneID" id="103337031"/>
<dbReference type="Pfam" id="PF01494">
    <property type="entry name" value="FAD_binding_3"/>
    <property type="match status" value="1"/>
</dbReference>
<evidence type="ECO:0000256" key="4">
    <source>
        <dbReference type="SAM" id="MobiDB-lite"/>
    </source>
</evidence>
<gene>
    <name evidence="7" type="primary">LOC103337031</name>
</gene>
<feature type="region of interest" description="Disordered" evidence="4">
    <location>
        <begin position="20"/>
        <end position="53"/>
    </location>
</feature>
<evidence type="ECO:0000313" key="7">
    <source>
        <dbReference type="RefSeq" id="XP_008238393.1"/>
    </source>
</evidence>
<dbReference type="InterPro" id="IPR044560">
    <property type="entry name" value="MOase"/>
</dbReference>
<dbReference type="SUPFAM" id="SSF51905">
    <property type="entry name" value="FAD/NAD(P)-binding domain"/>
    <property type="match status" value="1"/>
</dbReference>